<organism evidence="4 5">
    <name type="scientific">Microvirga flocculans</name>
    <dbReference type="NCBI Taxonomy" id="217168"/>
    <lineage>
        <taxon>Bacteria</taxon>
        <taxon>Pseudomonadati</taxon>
        <taxon>Pseudomonadota</taxon>
        <taxon>Alphaproteobacteria</taxon>
        <taxon>Hyphomicrobiales</taxon>
        <taxon>Methylobacteriaceae</taxon>
        <taxon>Microvirga</taxon>
    </lineage>
</organism>
<protein>
    <recommendedName>
        <fullName evidence="3">RNA polymerase sigma factor 70 region 1.1 domain-containing protein</fullName>
    </recommendedName>
</protein>
<proteinExistence type="predicted"/>
<reference evidence="4 5" key="1">
    <citation type="submission" date="2020-08" db="EMBL/GenBank/DDBJ databases">
        <title>Genomic Encyclopedia of Type Strains, Phase IV (KMG-IV): sequencing the most valuable type-strain genomes for metagenomic binning, comparative biology and taxonomic classification.</title>
        <authorList>
            <person name="Goeker M."/>
        </authorList>
    </citation>
    <scope>NUCLEOTIDE SEQUENCE [LARGE SCALE GENOMIC DNA]</scope>
    <source>
        <strain evidence="4 5">DSM 15743</strain>
    </source>
</reference>
<dbReference type="Gene3D" id="1.10.220.120">
    <property type="entry name" value="Sigma-70 factor, region 1.1"/>
    <property type="match status" value="1"/>
</dbReference>
<dbReference type="Proteomes" id="UP000519439">
    <property type="component" value="Unassembled WGS sequence"/>
</dbReference>
<evidence type="ECO:0000313" key="5">
    <source>
        <dbReference type="Proteomes" id="UP000519439"/>
    </source>
</evidence>
<feature type="region of interest" description="Disordered" evidence="1">
    <location>
        <begin position="67"/>
        <end position="113"/>
    </location>
</feature>
<dbReference type="AlphaFoldDB" id="A0A7W6II93"/>
<evidence type="ECO:0000259" key="3">
    <source>
        <dbReference type="Pfam" id="PF03979"/>
    </source>
</evidence>
<dbReference type="GO" id="GO:0003677">
    <property type="term" value="F:DNA binding"/>
    <property type="evidence" value="ECO:0007669"/>
    <property type="project" value="InterPro"/>
</dbReference>
<comment type="caution">
    <text evidence="4">The sequence shown here is derived from an EMBL/GenBank/DDBJ whole genome shotgun (WGS) entry which is preliminary data.</text>
</comment>
<dbReference type="InterPro" id="IPR007127">
    <property type="entry name" value="RNA_pol_sigma_70_r1_1"/>
</dbReference>
<accession>A0A7W6II93</accession>
<feature type="domain" description="RNA polymerase sigma factor 70 region 1.1" evidence="3">
    <location>
        <begin position="10"/>
        <end position="56"/>
    </location>
</feature>
<feature type="transmembrane region" description="Helical" evidence="2">
    <location>
        <begin position="120"/>
        <end position="140"/>
    </location>
</feature>
<dbReference type="GO" id="GO:0016987">
    <property type="term" value="F:sigma factor activity"/>
    <property type="evidence" value="ECO:0007669"/>
    <property type="project" value="InterPro"/>
</dbReference>
<dbReference type="InterPro" id="IPR042189">
    <property type="entry name" value="RNA_pol_sigma_70_r1_1_sf"/>
</dbReference>
<evidence type="ECO:0000256" key="2">
    <source>
        <dbReference type="SAM" id="Phobius"/>
    </source>
</evidence>
<sequence length="141" mass="15072">MQQALDSNILDRLIALGREQGRLTNQDLLAHLPVDAMSAEDIALIVIHLEETGIPVDLDDSLIASHAKPRPLPRRSAEIIPFPDRAARMKTRTAPPRDAEPAPSKAPIPGKPESKAVRRAAAAAGLLVLVAMVSLIALFGV</sequence>
<keyword evidence="2" id="KW-1133">Transmembrane helix</keyword>
<name>A0A7W6II93_9HYPH</name>
<keyword evidence="2" id="KW-0812">Transmembrane</keyword>
<dbReference type="Pfam" id="PF03979">
    <property type="entry name" value="Sigma70_r1_1"/>
    <property type="match status" value="1"/>
</dbReference>
<evidence type="ECO:0000313" key="4">
    <source>
        <dbReference type="EMBL" id="MBB4041977.1"/>
    </source>
</evidence>
<evidence type="ECO:0000256" key="1">
    <source>
        <dbReference type="SAM" id="MobiDB-lite"/>
    </source>
</evidence>
<keyword evidence="2" id="KW-0472">Membrane</keyword>
<gene>
    <name evidence="4" type="ORF">GGR34_003661</name>
</gene>
<keyword evidence="5" id="KW-1185">Reference proteome</keyword>
<dbReference type="EMBL" id="JACIDC010000017">
    <property type="protein sequence ID" value="MBB4041977.1"/>
    <property type="molecule type" value="Genomic_DNA"/>
</dbReference>
<dbReference type="RefSeq" id="WP_027317178.1">
    <property type="nucleotide sequence ID" value="NZ_JACIDC010000017.1"/>
</dbReference>